<evidence type="ECO:0000256" key="4">
    <source>
        <dbReference type="SAM" id="MobiDB-lite"/>
    </source>
</evidence>
<reference evidence="6 7" key="1">
    <citation type="journal article" date="2019" name="Nat. Ecol. Evol.">
        <title>Megaphylogeny resolves global patterns of mushroom evolution.</title>
        <authorList>
            <person name="Varga T."/>
            <person name="Krizsan K."/>
            <person name="Foldi C."/>
            <person name="Dima B."/>
            <person name="Sanchez-Garcia M."/>
            <person name="Sanchez-Ramirez S."/>
            <person name="Szollosi G.J."/>
            <person name="Szarkandi J.G."/>
            <person name="Papp V."/>
            <person name="Albert L."/>
            <person name="Andreopoulos W."/>
            <person name="Angelini C."/>
            <person name="Antonin V."/>
            <person name="Barry K.W."/>
            <person name="Bougher N.L."/>
            <person name="Buchanan P."/>
            <person name="Buyck B."/>
            <person name="Bense V."/>
            <person name="Catcheside P."/>
            <person name="Chovatia M."/>
            <person name="Cooper J."/>
            <person name="Damon W."/>
            <person name="Desjardin D."/>
            <person name="Finy P."/>
            <person name="Geml J."/>
            <person name="Haridas S."/>
            <person name="Hughes K."/>
            <person name="Justo A."/>
            <person name="Karasinski D."/>
            <person name="Kautmanova I."/>
            <person name="Kiss B."/>
            <person name="Kocsube S."/>
            <person name="Kotiranta H."/>
            <person name="LaButti K.M."/>
            <person name="Lechner B.E."/>
            <person name="Liimatainen K."/>
            <person name="Lipzen A."/>
            <person name="Lukacs Z."/>
            <person name="Mihaltcheva S."/>
            <person name="Morgado L.N."/>
            <person name="Niskanen T."/>
            <person name="Noordeloos M.E."/>
            <person name="Ohm R.A."/>
            <person name="Ortiz-Santana B."/>
            <person name="Ovrebo C."/>
            <person name="Racz N."/>
            <person name="Riley R."/>
            <person name="Savchenko A."/>
            <person name="Shiryaev A."/>
            <person name="Soop K."/>
            <person name="Spirin V."/>
            <person name="Szebenyi C."/>
            <person name="Tomsovsky M."/>
            <person name="Tulloss R.E."/>
            <person name="Uehling J."/>
            <person name="Grigoriev I.V."/>
            <person name="Vagvolgyi C."/>
            <person name="Papp T."/>
            <person name="Martin F.M."/>
            <person name="Miettinen O."/>
            <person name="Hibbett D.S."/>
            <person name="Nagy L.G."/>
        </authorList>
    </citation>
    <scope>NUCLEOTIDE SEQUENCE [LARGE SCALE GENOMIC DNA]</scope>
    <source>
        <strain evidence="6 7">FP101781</strain>
    </source>
</reference>
<evidence type="ECO:0000256" key="3">
    <source>
        <dbReference type="PROSITE-ProRule" id="PRU00723"/>
    </source>
</evidence>
<dbReference type="GO" id="GO:0008270">
    <property type="term" value="F:zinc ion binding"/>
    <property type="evidence" value="ECO:0007669"/>
    <property type="project" value="UniProtKB-KW"/>
</dbReference>
<dbReference type="STRING" id="71717.A0A4Y7TE94"/>
<feature type="compositionally biased region" description="Polar residues" evidence="4">
    <location>
        <begin position="35"/>
        <end position="45"/>
    </location>
</feature>
<dbReference type="PROSITE" id="PS50103">
    <property type="entry name" value="ZF_C3H1"/>
    <property type="match status" value="1"/>
</dbReference>
<dbReference type="GO" id="GO:0005634">
    <property type="term" value="C:nucleus"/>
    <property type="evidence" value="ECO:0007669"/>
    <property type="project" value="UniProtKB-SubCell"/>
</dbReference>
<feature type="compositionally biased region" description="Low complexity" evidence="4">
    <location>
        <begin position="501"/>
        <end position="510"/>
    </location>
</feature>
<name>A0A4Y7TE94_COPMI</name>
<feature type="compositionally biased region" description="Low complexity" evidence="4">
    <location>
        <begin position="294"/>
        <end position="303"/>
    </location>
</feature>
<dbReference type="InterPro" id="IPR051767">
    <property type="entry name" value="Nucleoporin_NUP42"/>
</dbReference>
<sequence>MGVCQFYLRGQCKFGNSCRNDHPANPQQGGGFGGSSWNRNQNTSGSASANVTYIFTPTTVTEDMNKEKPSWPLSSYGPAKYEPTVVTGQDMSTEELRVKASQAQAAGNINEYITYEANTIAATETIYTNIRNNMSRFYDIAKNTSSTKTAPDPASFANGSAFNPPTTSAFGNTSTTSAFGSSSAFAGSTSTPSAFGAPATTGPFSLPAKPVTNVFGTPAPTTTSAFGTPAAPTTSAFGNTSTTTPSAFGQSAFGQPTFGQSAFGQTSTAPAASTTAPTSAFGQPAFGQSAFGQTSTPATTAPATTSAFGQSAFGQPSSLVKPASGAFSAFAGNTSSPFAAAAAAANNNTAAPGSGTTTSGSGGPFGAFTNTQPTSFASAMNNASAGSPVPAGQSVFGQPAFGQLAPGASTSPFGTNTTTPSAFGGGAPGTTSAFGTPQGQSISAFGQASQPAATTSPFGQSAAPTSPFGQPSFGQPAPATQQQPTSTFSAFGATQPPAAGPSPFASAPSNVSIASATSTSSKKGAPDFANAVYNYRPGLIPHDAKLPKNYTELLPEGTLAAFKALRFEWGKVPMWVPPVEVRVKSVGEVLFS</sequence>
<accession>A0A4Y7TE94</accession>
<evidence type="ECO:0000259" key="5">
    <source>
        <dbReference type="PROSITE" id="PS50103"/>
    </source>
</evidence>
<keyword evidence="2" id="KW-0539">Nucleus</keyword>
<feature type="compositionally biased region" description="Low complexity" evidence="4">
    <location>
        <begin position="266"/>
        <end position="280"/>
    </location>
</feature>
<proteinExistence type="predicted"/>
<evidence type="ECO:0000256" key="2">
    <source>
        <dbReference type="ARBA" id="ARBA00023242"/>
    </source>
</evidence>
<dbReference type="EMBL" id="QPFP01000016">
    <property type="protein sequence ID" value="TEB32258.1"/>
    <property type="molecule type" value="Genomic_DNA"/>
</dbReference>
<dbReference type="Pfam" id="PF00642">
    <property type="entry name" value="zf-CCCH"/>
    <property type="match status" value="1"/>
</dbReference>
<evidence type="ECO:0000313" key="6">
    <source>
        <dbReference type="EMBL" id="TEB32258.1"/>
    </source>
</evidence>
<feature type="compositionally biased region" description="Low complexity" evidence="4">
    <location>
        <begin position="233"/>
        <end position="244"/>
    </location>
</feature>
<comment type="subcellular location">
    <subcellularLocation>
        <location evidence="1">Nucleus</location>
    </subcellularLocation>
</comment>
<keyword evidence="3" id="KW-0479">Metal-binding</keyword>
<feature type="compositionally biased region" description="Polar residues" evidence="4">
    <location>
        <begin position="408"/>
        <end position="421"/>
    </location>
</feature>
<organism evidence="6 7">
    <name type="scientific">Coprinellus micaceus</name>
    <name type="common">Glistening ink-cap mushroom</name>
    <name type="synonym">Coprinus micaceus</name>
    <dbReference type="NCBI Taxonomy" id="71717"/>
    <lineage>
        <taxon>Eukaryota</taxon>
        <taxon>Fungi</taxon>
        <taxon>Dikarya</taxon>
        <taxon>Basidiomycota</taxon>
        <taxon>Agaricomycotina</taxon>
        <taxon>Agaricomycetes</taxon>
        <taxon>Agaricomycetidae</taxon>
        <taxon>Agaricales</taxon>
        <taxon>Agaricineae</taxon>
        <taxon>Psathyrellaceae</taxon>
        <taxon>Coprinellus</taxon>
    </lineage>
</organism>
<feature type="compositionally biased region" description="Low complexity" evidence="4">
    <location>
        <begin position="475"/>
        <end position="491"/>
    </location>
</feature>
<dbReference type="PANTHER" id="PTHR46527:SF1">
    <property type="entry name" value="NUCLEOPORIN NUP42"/>
    <property type="match status" value="1"/>
</dbReference>
<feature type="region of interest" description="Disordered" evidence="4">
    <location>
        <begin position="223"/>
        <end position="303"/>
    </location>
</feature>
<dbReference type="InterPro" id="IPR000571">
    <property type="entry name" value="Znf_CCCH"/>
</dbReference>
<protein>
    <recommendedName>
        <fullName evidence="5">C3H1-type domain-containing protein</fullName>
    </recommendedName>
</protein>
<feature type="region of interest" description="Disordered" evidence="4">
    <location>
        <begin position="397"/>
        <end position="510"/>
    </location>
</feature>
<gene>
    <name evidence="6" type="ORF">FA13DRAFT_292612</name>
</gene>
<keyword evidence="3" id="KW-0862">Zinc</keyword>
<feature type="region of interest" description="Disordered" evidence="4">
    <location>
        <begin position="25"/>
        <end position="45"/>
    </location>
</feature>
<feature type="region of interest" description="Disordered" evidence="4">
    <location>
        <begin position="348"/>
        <end position="369"/>
    </location>
</feature>
<comment type="caution">
    <text evidence="6">The sequence shown here is derived from an EMBL/GenBank/DDBJ whole genome shotgun (WGS) entry which is preliminary data.</text>
</comment>
<feature type="compositionally biased region" description="Polar residues" evidence="4">
    <location>
        <begin position="245"/>
        <end position="265"/>
    </location>
</feature>
<keyword evidence="7" id="KW-1185">Reference proteome</keyword>
<dbReference type="Gene3D" id="4.10.1000.10">
    <property type="entry name" value="Zinc finger, CCCH-type"/>
    <property type="match status" value="1"/>
</dbReference>
<evidence type="ECO:0000313" key="7">
    <source>
        <dbReference type="Proteomes" id="UP000298030"/>
    </source>
</evidence>
<feature type="zinc finger region" description="C3H1-type" evidence="3">
    <location>
        <begin position="1"/>
        <end position="25"/>
    </location>
</feature>
<feature type="compositionally biased region" description="Low complexity" evidence="4">
    <location>
        <begin position="348"/>
        <end position="359"/>
    </location>
</feature>
<dbReference type="PANTHER" id="PTHR46527">
    <property type="entry name" value="NUCLEOPORIN-LIKE PROTEIN 2"/>
    <property type="match status" value="1"/>
</dbReference>
<dbReference type="OrthoDB" id="20729at2759"/>
<feature type="compositionally biased region" description="Polar residues" evidence="4">
    <location>
        <begin position="429"/>
        <end position="473"/>
    </location>
</feature>
<dbReference type="AlphaFoldDB" id="A0A4Y7TE94"/>
<evidence type="ECO:0000256" key="1">
    <source>
        <dbReference type="ARBA" id="ARBA00004123"/>
    </source>
</evidence>
<keyword evidence="3" id="KW-0863">Zinc-finger</keyword>
<feature type="domain" description="C3H1-type" evidence="5">
    <location>
        <begin position="1"/>
        <end position="25"/>
    </location>
</feature>
<dbReference type="Proteomes" id="UP000298030">
    <property type="component" value="Unassembled WGS sequence"/>
</dbReference>